<name>A0A655AHS2_MYCTX</name>
<evidence type="ECO:0000313" key="2">
    <source>
        <dbReference type="Proteomes" id="UP000049023"/>
    </source>
</evidence>
<protein>
    <submittedName>
        <fullName evidence="1">Uncharacterized protein</fullName>
    </submittedName>
</protein>
<sequence>MKKPHMVKKCARPGIDHFNSRRCPRTSEIWVQMRVPRLSVRPLAGCPDMTSLESHQTRRRANTPTTAVMLMPSISLMSVCVVTEGHPNS</sequence>
<accession>A0A655AHS2</accession>
<reference evidence="1 2" key="1">
    <citation type="submission" date="2015-03" db="EMBL/GenBank/DDBJ databases">
        <authorList>
            <consortium name="Pathogen Informatics"/>
        </authorList>
    </citation>
    <scope>NUCLEOTIDE SEQUENCE [LARGE SCALE GENOMIC DNA]</scope>
    <source>
        <strain evidence="1 2">Bir 187</strain>
    </source>
</reference>
<evidence type="ECO:0000313" key="1">
    <source>
        <dbReference type="EMBL" id="CKS80931.1"/>
    </source>
</evidence>
<dbReference type="EMBL" id="CNFU01000959">
    <property type="protein sequence ID" value="CKS80931.1"/>
    <property type="molecule type" value="Genomic_DNA"/>
</dbReference>
<dbReference type="AlphaFoldDB" id="A0A655AHS2"/>
<proteinExistence type="predicted"/>
<gene>
    <name evidence="1" type="ORF">ERS027661_03559</name>
</gene>
<dbReference type="Proteomes" id="UP000049023">
    <property type="component" value="Unassembled WGS sequence"/>
</dbReference>
<organism evidence="1 2">
    <name type="scientific">Mycobacterium tuberculosis</name>
    <dbReference type="NCBI Taxonomy" id="1773"/>
    <lineage>
        <taxon>Bacteria</taxon>
        <taxon>Bacillati</taxon>
        <taxon>Actinomycetota</taxon>
        <taxon>Actinomycetes</taxon>
        <taxon>Mycobacteriales</taxon>
        <taxon>Mycobacteriaceae</taxon>
        <taxon>Mycobacterium</taxon>
        <taxon>Mycobacterium tuberculosis complex</taxon>
    </lineage>
</organism>